<dbReference type="Pfam" id="PF22692">
    <property type="entry name" value="LlgE_F_G_D1"/>
    <property type="match status" value="1"/>
</dbReference>
<dbReference type="PANTHER" id="PTHR30435:SF19">
    <property type="entry name" value="FLAGELLAR BASAL-BODY ROD PROTEIN FLGG"/>
    <property type="match status" value="1"/>
</dbReference>
<keyword evidence="6" id="KW-0969">Cilium</keyword>
<dbReference type="Pfam" id="PF00460">
    <property type="entry name" value="Flg_bb_rod"/>
    <property type="match status" value="1"/>
</dbReference>
<evidence type="ECO:0000256" key="2">
    <source>
        <dbReference type="RuleBase" id="RU362116"/>
    </source>
</evidence>
<comment type="similarity">
    <text evidence="1 2">Belongs to the flagella basal body rod proteins family.</text>
</comment>
<keyword evidence="6" id="KW-0966">Cell projection</keyword>
<evidence type="ECO:0000256" key="1">
    <source>
        <dbReference type="ARBA" id="ARBA00009677"/>
    </source>
</evidence>
<dbReference type="Proteomes" id="UP000319756">
    <property type="component" value="Chromosome"/>
</dbReference>
<accession>A0A514LKJ7</accession>
<dbReference type="Pfam" id="PF06429">
    <property type="entry name" value="Flg_bbr_C"/>
    <property type="match status" value="1"/>
</dbReference>
<feature type="domain" description="Flagellar hook protein FlgE/F/G-like D1" evidence="5">
    <location>
        <begin position="114"/>
        <end position="158"/>
    </location>
</feature>
<dbReference type="OrthoDB" id="9800375at2"/>
<protein>
    <submittedName>
        <fullName evidence="6">Flagellar hook-basal body protein</fullName>
    </submittedName>
</protein>
<dbReference type="PANTHER" id="PTHR30435">
    <property type="entry name" value="FLAGELLAR PROTEIN"/>
    <property type="match status" value="1"/>
</dbReference>
<dbReference type="GO" id="GO:0009425">
    <property type="term" value="C:bacterial-type flagellum basal body"/>
    <property type="evidence" value="ECO:0007669"/>
    <property type="project" value="UniProtKB-SubCell"/>
</dbReference>
<organism evidence="6 7">
    <name type="scientific">Salicibibacter halophilus</name>
    <dbReference type="NCBI Taxonomy" id="2502791"/>
    <lineage>
        <taxon>Bacteria</taxon>
        <taxon>Bacillati</taxon>
        <taxon>Bacillota</taxon>
        <taxon>Bacilli</taxon>
        <taxon>Bacillales</taxon>
        <taxon>Bacillaceae</taxon>
        <taxon>Salicibibacter</taxon>
    </lineage>
</organism>
<dbReference type="RefSeq" id="WP_142090242.1">
    <property type="nucleotide sequence ID" value="NZ_CP035485.1"/>
</dbReference>
<dbReference type="InterPro" id="IPR020013">
    <property type="entry name" value="Flagellar_FlgE/F/G"/>
</dbReference>
<dbReference type="KEGG" id="sale:EPH95_11850"/>
<keyword evidence="7" id="KW-1185">Reference proteome</keyword>
<dbReference type="InterPro" id="IPR010930">
    <property type="entry name" value="Flg_bb/hook_C_dom"/>
</dbReference>
<dbReference type="NCBIfam" id="TIGR03506">
    <property type="entry name" value="FlgEFG_subfam"/>
    <property type="match status" value="1"/>
</dbReference>
<dbReference type="InterPro" id="IPR001444">
    <property type="entry name" value="Flag_bb_rod_N"/>
</dbReference>
<keyword evidence="6" id="KW-0282">Flagellum</keyword>
<comment type="subcellular location">
    <subcellularLocation>
        <location evidence="2">Bacterial flagellum basal body</location>
    </subcellularLocation>
</comment>
<feature type="domain" description="Flagellar basal body rod protein N-terminal" evidence="3">
    <location>
        <begin position="6"/>
        <end position="35"/>
    </location>
</feature>
<evidence type="ECO:0000313" key="7">
    <source>
        <dbReference type="Proteomes" id="UP000319756"/>
    </source>
</evidence>
<keyword evidence="2" id="KW-0975">Bacterial flagellum</keyword>
<dbReference type="InterPro" id="IPR037925">
    <property type="entry name" value="FlgE/F/G-like"/>
</dbReference>
<name>A0A514LKJ7_9BACI</name>
<sequence>MIRGFYQAASGMVAQQRRTEVLGDNLANMHTPGYKSDHSAMRTFPNMLIQAMNHGNTGTNGIIGDLPSGVYMQERTADVRQGDLRDTGVGTDVALLQGALEPEAETGEPGMLLFAVQDENGDVQYTRNGNFAVDGQGFLTTGQGHYILGTDGEPLEVENEGFTLEGNGNITTDSDEYAGQLEVAYAPDPQQLVKTGSGLLQNEGEDPAALPSAVGEDAYPYELQQQFLERSNVDIGQTMTDMTQAYRQFEANQTVLQAYDQNMQRAVNDIGSIG</sequence>
<reference evidence="7" key="1">
    <citation type="submission" date="2019-01" db="EMBL/GenBank/DDBJ databases">
        <title>Genomic analysis of Salicibibacter sp. NKC3-5.</title>
        <authorList>
            <person name="Oh Y.J."/>
        </authorList>
    </citation>
    <scope>NUCLEOTIDE SEQUENCE [LARGE SCALE GENOMIC DNA]</scope>
    <source>
        <strain evidence="7">NKC3-5</strain>
    </source>
</reference>
<evidence type="ECO:0000259" key="3">
    <source>
        <dbReference type="Pfam" id="PF00460"/>
    </source>
</evidence>
<gene>
    <name evidence="6" type="ORF">EPH95_11850</name>
</gene>
<proteinExistence type="inferred from homology"/>
<dbReference type="InterPro" id="IPR053967">
    <property type="entry name" value="LlgE_F_G-like_D1"/>
</dbReference>
<evidence type="ECO:0000313" key="6">
    <source>
        <dbReference type="EMBL" id="QDI91781.1"/>
    </source>
</evidence>
<evidence type="ECO:0000259" key="4">
    <source>
        <dbReference type="Pfam" id="PF06429"/>
    </source>
</evidence>
<dbReference type="GO" id="GO:0071978">
    <property type="term" value="P:bacterial-type flagellum-dependent swarming motility"/>
    <property type="evidence" value="ECO:0007669"/>
    <property type="project" value="TreeGrafter"/>
</dbReference>
<evidence type="ECO:0000259" key="5">
    <source>
        <dbReference type="Pfam" id="PF22692"/>
    </source>
</evidence>
<dbReference type="AlphaFoldDB" id="A0A514LKJ7"/>
<dbReference type="EMBL" id="CP035485">
    <property type="protein sequence ID" value="QDI91781.1"/>
    <property type="molecule type" value="Genomic_DNA"/>
</dbReference>
<feature type="domain" description="Flagellar basal-body/hook protein C-terminal" evidence="4">
    <location>
        <begin position="224"/>
        <end position="268"/>
    </location>
</feature>
<dbReference type="SUPFAM" id="SSF117143">
    <property type="entry name" value="Flagellar hook protein flgE"/>
    <property type="match status" value="1"/>
</dbReference>